<dbReference type="AlphaFoldDB" id="M4BMT7"/>
<dbReference type="InParanoid" id="M4BMT7"/>
<reference evidence="2" key="2">
    <citation type="submission" date="2015-06" db="UniProtKB">
        <authorList>
            <consortium name="EnsemblProtists"/>
        </authorList>
    </citation>
    <scope>IDENTIFICATION</scope>
    <source>
        <strain evidence="2">Emoy2</strain>
    </source>
</reference>
<dbReference type="Proteomes" id="UP000011713">
    <property type="component" value="Unassembled WGS sequence"/>
</dbReference>
<dbReference type="EnsemblProtists" id="HpaT807724">
    <property type="protein sequence ID" value="HpaP807724"/>
    <property type="gene ID" value="HpaG807724"/>
</dbReference>
<name>M4BMT7_HYAAE</name>
<sequence length="161" mass="17964">MDDGSIDHHLCYERVRDGNRSLGLDKSRADALTTGRLDFDGTGSGAMSNGSSRREVEEVAAFCEMTNGCRKELLYSHFNFHFDASQCIRNCNCGVPLEAASESWHNEEINTEHQKKVVDDDADEGIPKGCPRGATCVRRRNGKYARRWVNEGLSILPAVFH</sequence>
<keyword evidence="3" id="KW-1185">Reference proteome</keyword>
<dbReference type="VEuPathDB" id="FungiDB:HpaG807724"/>
<feature type="domain" description="ATP-dependent DNA helicase RecQ zinc-binding" evidence="1">
    <location>
        <begin position="51"/>
        <end position="92"/>
    </location>
</feature>
<dbReference type="Pfam" id="PF16124">
    <property type="entry name" value="RecQ_Zn_bind"/>
    <property type="match status" value="1"/>
</dbReference>
<evidence type="ECO:0000313" key="2">
    <source>
        <dbReference type="EnsemblProtists" id="HpaP807724"/>
    </source>
</evidence>
<proteinExistence type="predicted"/>
<dbReference type="STRING" id="559515.M4BMT7"/>
<accession>M4BMT7</accession>
<dbReference type="EMBL" id="JH598432">
    <property type="status" value="NOT_ANNOTATED_CDS"/>
    <property type="molecule type" value="Genomic_DNA"/>
</dbReference>
<evidence type="ECO:0000313" key="3">
    <source>
        <dbReference type="Proteomes" id="UP000011713"/>
    </source>
</evidence>
<organism evidence="2 3">
    <name type="scientific">Hyaloperonospora arabidopsidis (strain Emoy2)</name>
    <name type="common">Downy mildew agent</name>
    <name type="synonym">Peronospora arabidopsidis</name>
    <dbReference type="NCBI Taxonomy" id="559515"/>
    <lineage>
        <taxon>Eukaryota</taxon>
        <taxon>Sar</taxon>
        <taxon>Stramenopiles</taxon>
        <taxon>Oomycota</taxon>
        <taxon>Peronosporomycetes</taxon>
        <taxon>Peronosporales</taxon>
        <taxon>Peronosporaceae</taxon>
        <taxon>Hyaloperonospora</taxon>
    </lineage>
</organism>
<dbReference type="InterPro" id="IPR032284">
    <property type="entry name" value="RecQ_Zn-bd"/>
</dbReference>
<evidence type="ECO:0000259" key="1">
    <source>
        <dbReference type="Pfam" id="PF16124"/>
    </source>
</evidence>
<dbReference type="HOGENOM" id="CLU_1646986_0_0_1"/>
<protein>
    <recommendedName>
        <fullName evidence="1">ATP-dependent DNA helicase RecQ zinc-binding domain-containing protein</fullName>
    </recommendedName>
</protein>
<dbReference type="eggNOG" id="KOG0351">
    <property type="taxonomic scope" value="Eukaryota"/>
</dbReference>
<reference evidence="3" key="1">
    <citation type="journal article" date="2010" name="Science">
        <title>Signatures of adaptation to obligate biotrophy in the Hyaloperonospora arabidopsidis genome.</title>
        <authorList>
            <person name="Baxter L."/>
            <person name="Tripathy S."/>
            <person name="Ishaque N."/>
            <person name="Boot N."/>
            <person name="Cabral A."/>
            <person name="Kemen E."/>
            <person name="Thines M."/>
            <person name="Ah-Fong A."/>
            <person name="Anderson R."/>
            <person name="Badejoko W."/>
            <person name="Bittner-Eddy P."/>
            <person name="Boore J.L."/>
            <person name="Chibucos M.C."/>
            <person name="Coates M."/>
            <person name="Dehal P."/>
            <person name="Delehaunty K."/>
            <person name="Dong S."/>
            <person name="Downton P."/>
            <person name="Dumas B."/>
            <person name="Fabro G."/>
            <person name="Fronick C."/>
            <person name="Fuerstenberg S.I."/>
            <person name="Fulton L."/>
            <person name="Gaulin E."/>
            <person name="Govers F."/>
            <person name="Hughes L."/>
            <person name="Humphray S."/>
            <person name="Jiang R.H."/>
            <person name="Judelson H."/>
            <person name="Kamoun S."/>
            <person name="Kyung K."/>
            <person name="Meijer H."/>
            <person name="Minx P."/>
            <person name="Morris P."/>
            <person name="Nelson J."/>
            <person name="Phuntumart V."/>
            <person name="Qutob D."/>
            <person name="Rehmany A."/>
            <person name="Rougon-Cardoso A."/>
            <person name="Ryden P."/>
            <person name="Torto-Alalibo T."/>
            <person name="Studholme D."/>
            <person name="Wang Y."/>
            <person name="Win J."/>
            <person name="Wood J."/>
            <person name="Clifton S.W."/>
            <person name="Rogers J."/>
            <person name="Van den Ackerveken G."/>
            <person name="Jones J.D."/>
            <person name="McDowell J.M."/>
            <person name="Beynon J."/>
            <person name="Tyler B.M."/>
        </authorList>
    </citation>
    <scope>NUCLEOTIDE SEQUENCE [LARGE SCALE GENOMIC DNA]</scope>
    <source>
        <strain evidence="3">Emoy2</strain>
    </source>
</reference>